<evidence type="ECO:0000256" key="1">
    <source>
        <dbReference type="SAM" id="SignalP"/>
    </source>
</evidence>
<reference evidence="2 3" key="1">
    <citation type="submission" date="2023-10" db="EMBL/GenBank/DDBJ databases">
        <title>Complete genome sequence of Shewanella sp. DAU334.</title>
        <authorList>
            <person name="Lee Y.-S."/>
            <person name="Jeong H.-R."/>
            <person name="Hwang E.-J."/>
            <person name="Choi Y.-L."/>
            <person name="Kim G.-D."/>
        </authorList>
    </citation>
    <scope>NUCLEOTIDE SEQUENCE [LARGE SCALE GENOMIC DNA]</scope>
    <source>
        <strain evidence="2 3">DAU334</strain>
    </source>
</reference>
<evidence type="ECO:0000313" key="3">
    <source>
        <dbReference type="Proteomes" id="UP001529491"/>
    </source>
</evidence>
<sequence length="179" mass="19819">MHHNLKAILATSLLFFSCQSVASGGCAFDDKQGGFMATCSAEKKEVIMTGAVTTEQLNKFDWFSQEYTDYVADEAIIAKLHAVTEATEITVVIGTWCSDCHRETPRFVRIMEQINNPLVTVKFIGVDREKQDPQGLAANYDFTRIPTIIVEQNGSEIGRIVEKPTLTLEKDLAAILKAS</sequence>
<dbReference type="CDD" id="cd02947">
    <property type="entry name" value="TRX_family"/>
    <property type="match status" value="1"/>
</dbReference>
<dbReference type="PROSITE" id="PS51257">
    <property type="entry name" value="PROKAR_LIPOPROTEIN"/>
    <property type="match status" value="1"/>
</dbReference>
<organism evidence="2 3">
    <name type="scientific">Shewanella youngdeokensis</name>
    <dbReference type="NCBI Taxonomy" id="2999068"/>
    <lineage>
        <taxon>Bacteria</taxon>
        <taxon>Pseudomonadati</taxon>
        <taxon>Pseudomonadota</taxon>
        <taxon>Gammaproteobacteria</taxon>
        <taxon>Alteromonadales</taxon>
        <taxon>Shewanellaceae</taxon>
        <taxon>Shewanella</taxon>
    </lineage>
</organism>
<dbReference type="RefSeq" id="WP_310472467.1">
    <property type="nucleotide sequence ID" value="NZ_CP136522.1"/>
</dbReference>
<gene>
    <name evidence="2" type="ORF">RGE70_16160</name>
</gene>
<dbReference type="EMBL" id="CP136522">
    <property type="protein sequence ID" value="WOT04829.1"/>
    <property type="molecule type" value="Genomic_DNA"/>
</dbReference>
<accession>A0ABZ0JZ86</accession>
<dbReference type="Pfam" id="PF14595">
    <property type="entry name" value="Thioredoxin_9"/>
    <property type="match status" value="1"/>
</dbReference>
<proteinExistence type="predicted"/>
<dbReference type="Gene3D" id="3.40.30.10">
    <property type="entry name" value="Glutaredoxin"/>
    <property type="match status" value="1"/>
</dbReference>
<dbReference type="Proteomes" id="UP001529491">
    <property type="component" value="Chromosome"/>
</dbReference>
<dbReference type="SUPFAM" id="SSF52833">
    <property type="entry name" value="Thioredoxin-like"/>
    <property type="match status" value="1"/>
</dbReference>
<feature type="signal peptide" evidence="1">
    <location>
        <begin position="1"/>
        <end position="22"/>
    </location>
</feature>
<protein>
    <submittedName>
        <fullName evidence="2">Thioredoxin family protein</fullName>
    </submittedName>
</protein>
<keyword evidence="3" id="KW-1185">Reference proteome</keyword>
<keyword evidence="1" id="KW-0732">Signal</keyword>
<evidence type="ECO:0000313" key="2">
    <source>
        <dbReference type="EMBL" id="WOT04829.1"/>
    </source>
</evidence>
<feature type="chain" id="PRO_5045073088" evidence="1">
    <location>
        <begin position="23"/>
        <end position="179"/>
    </location>
</feature>
<dbReference type="InterPro" id="IPR036249">
    <property type="entry name" value="Thioredoxin-like_sf"/>
</dbReference>
<name>A0ABZ0JZ86_9GAMM</name>